<reference evidence="2" key="1">
    <citation type="submission" date="2023-01" db="EMBL/GenBank/DDBJ databases">
        <title>The chitinases involved in constricting ring structure development in the nematode-trapping fungus Drechslerella dactyloides.</title>
        <authorList>
            <person name="Wang R."/>
            <person name="Zhang L."/>
            <person name="Tang P."/>
            <person name="Li S."/>
            <person name="Liang L."/>
        </authorList>
    </citation>
    <scope>NUCLEOTIDE SEQUENCE</scope>
    <source>
        <strain evidence="2">YMF1.00031</strain>
    </source>
</reference>
<dbReference type="EMBL" id="JAQGDS010000002">
    <property type="protein sequence ID" value="KAJ6263344.1"/>
    <property type="molecule type" value="Genomic_DNA"/>
</dbReference>
<feature type="region of interest" description="Disordered" evidence="1">
    <location>
        <begin position="1"/>
        <end position="109"/>
    </location>
</feature>
<evidence type="ECO:0000256" key="1">
    <source>
        <dbReference type="SAM" id="MobiDB-lite"/>
    </source>
</evidence>
<feature type="compositionally biased region" description="Low complexity" evidence="1">
    <location>
        <begin position="65"/>
        <end position="74"/>
    </location>
</feature>
<keyword evidence="3" id="KW-1185">Reference proteome</keyword>
<comment type="caution">
    <text evidence="2">The sequence shown here is derived from an EMBL/GenBank/DDBJ whole genome shotgun (WGS) entry which is preliminary data.</text>
</comment>
<evidence type="ECO:0000313" key="2">
    <source>
        <dbReference type="EMBL" id="KAJ6263344.1"/>
    </source>
</evidence>
<accession>A0AAD6J4E4</accession>
<organism evidence="2 3">
    <name type="scientific">Drechslerella dactyloides</name>
    <name type="common">Nematode-trapping fungus</name>
    <name type="synonym">Arthrobotrys dactyloides</name>
    <dbReference type="NCBI Taxonomy" id="74499"/>
    <lineage>
        <taxon>Eukaryota</taxon>
        <taxon>Fungi</taxon>
        <taxon>Dikarya</taxon>
        <taxon>Ascomycota</taxon>
        <taxon>Pezizomycotina</taxon>
        <taxon>Orbiliomycetes</taxon>
        <taxon>Orbiliales</taxon>
        <taxon>Orbiliaceae</taxon>
        <taxon>Drechslerella</taxon>
    </lineage>
</organism>
<protein>
    <submittedName>
        <fullName evidence="2">Uncharacterized protein</fullName>
    </submittedName>
</protein>
<proteinExistence type="predicted"/>
<dbReference type="Proteomes" id="UP001221413">
    <property type="component" value="Unassembled WGS sequence"/>
</dbReference>
<name>A0AAD6J4E4_DREDA</name>
<sequence>MNTHSEILGNSSQANDHSEPAEGSPQEPDHSVASSARHGEGMSNGFLTNGAEDSAAPASPPEAPLPASLRASSDILPRSQIPRPEFQPPGMLTHLPDGTPVGSAFPGGWYDPRDRIPELRAKLESGEIPDDQRINVLALLDDLENDRPVSEFYQEGHRVNMTNIDHTKPFWEGTEVAFEFFEAAVMSGILLPGSHYPSTQFLIVEMRVHPALQHLNVGPPPPSMWFNLLFDTGSDYTTVFHTDPIATHVSLAYLTHYQPRRVLSADGVLTRYNRIMVQCRLWSQDGTRSIGPWFDEYALVKPFSDRVPRLTGKMIRGALYFATDKNWHLVASNNKTGIVQNLPA</sequence>
<feature type="compositionally biased region" description="Polar residues" evidence="1">
    <location>
        <begin position="1"/>
        <end position="15"/>
    </location>
</feature>
<gene>
    <name evidence="2" type="ORF">Dda_1907</name>
</gene>
<evidence type="ECO:0000313" key="3">
    <source>
        <dbReference type="Proteomes" id="UP001221413"/>
    </source>
</evidence>
<dbReference type="AlphaFoldDB" id="A0AAD6J4E4"/>